<reference evidence="2" key="1">
    <citation type="submission" date="2021-02" db="EMBL/GenBank/DDBJ databases">
        <authorList>
            <person name="Dougan E. K."/>
            <person name="Rhodes N."/>
            <person name="Thang M."/>
            <person name="Chan C."/>
        </authorList>
    </citation>
    <scope>NUCLEOTIDE SEQUENCE</scope>
</reference>
<name>A0A813EJF2_POLGL</name>
<dbReference type="AlphaFoldDB" id="A0A813EJF2"/>
<gene>
    <name evidence="2" type="ORF">PGLA1383_LOCUS17900</name>
</gene>
<feature type="region of interest" description="Disordered" evidence="1">
    <location>
        <begin position="505"/>
        <end position="573"/>
    </location>
</feature>
<proteinExistence type="predicted"/>
<feature type="region of interest" description="Disordered" evidence="1">
    <location>
        <begin position="375"/>
        <end position="420"/>
    </location>
</feature>
<accession>A0A813EJF2</accession>
<protein>
    <submittedName>
        <fullName evidence="2">Uncharacterized protein</fullName>
    </submittedName>
</protein>
<sequence>MWQATGQGLGELEDYIRSAFHLFAFSGTETVTMADAQSLVYPGHGGVEVSGVVQASDVRFPSLVKAESAKKPADLSKLDSALCKAILESRGRVKLSKLDAIWKTQGKRERWGKLVDYLFEKGMLFKVEEIKNKVWVSFAQSLSGNSTFTRSSASDSTSKASASSSVAASAVGAKAASTLSELDAQFCKAITEKGGHEVMCKLGSLQIWKVKGKGKGKLQAYFLARQHVYHMTETAQDCVISSAKPISMPGNSLALAKPASVPRCSFPSLSELDTHFHSAIASAGGSSVLSTLNSLNIWKKLAGSQPSLRSYLRSKPEIYQFSKDVTSVTATGVVCADRSIKVGEPDVQTRHTSSLTSSISKGVMLKPQWLLVATRPQPDSGQNMPASPDPWHHGGGADSWQAASREQPGLQKSGITGTASPSQAWPVISLGCLVEAPKCRSILQPVEAVEAVPAARGGEEEALEIEELRRPQGARCGDADEEAADQDSGLEAICAGQEQGLCKTPVELNHPSQPSESDAEPEVELCTEQSMGPREAFEQRSSHVATDSARGADPASVAAKTAEHHQGQQSQPMPVTTVVHLAPAEMPQPADISSRSPGHLPQDARKPDHAGPGNPIQGPGVPHFPWATHPVLSSTDLDVLMRYLPEQLRDEGESSKICEFLRNSFAQRVVLQEGSQVQLQFSEGWLPARASGETLSYKVSQRDLDEVCDLMDFKPDSSVRPSMCIIPGSLHRASFCHDPAGQVSRITLHIARRLAGAAGWL</sequence>
<dbReference type="EMBL" id="CAJNNV010011242">
    <property type="protein sequence ID" value="CAE8599553.1"/>
    <property type="molecule type" value="Genomic_DNA"/>
</dbReference>
<comment type="caution">
    <text evidence="2">The sequence shown here is derived from an EMBL/GenBank/DDBJ whole genome shotgun (WGS) entry which is preliminary data.</text>
</comment>
<evidence type="ECO:0000256" key="1">
    <source>
        <dbReference type="SAM" id="MobiDB-lite"/>
    </source>
</evidence>
<evidence type="ECO:0000313" key="3">
    <source>
        <dbReference type="Proteomes" id="UP000654075"/>
    </source>
</evidence>
<dbReference type="Proteomes" id="UP000654075">
    <property type="component" value="Unassembled WGS sequence"/>
</dbReference>
<evidence type="ECO:0000313" key="2">
    <source>
        <dbReference type="EMBL" id="CAE8599553.1"/>
    </source>
</evidence>
<organism evidence="2 3">
    <name type="scientific">Polarella glacialis</name>
    <name type="common">Dinoflagellate</name>
    <dbReference type="NCBI Taxonomy" id="89957"/>
    <lineage>
        <taxon>Eukaryota</taxon>
        <taxon>Sar</taxon>
        <taxon>Alveolata</taxon>
        <taxon>Dinophyceae</taxon>
        <taxon>Suessiales</taxon>
        <taxon>Suessiaceae</taxon>
        <taxon>Polarella</taxon>
    </lineage>
</organism>
<keyword evidence="3" id="KW-1185">Reference proteome</keyword>
<feature type="region of interest" description="Disordered" evidence="1">
    <location>
        <begin position="587"/>
        <end position="623"/>
    </location>
</feature>